<sequence>MWLEAGIGSYTGELINVSTLSRLRVVDYQGSWRVEGFLPGETDALWLANGYDSFAAARDAMHAIAAGLTPEDP</sequence>
<protein>
    <submittedName>
        <fullName evidence="1">Uncharacterized protein</fullName>
    </submittedName>
</protein>
<gene>
    <name evidence="1" type="ORF">FB384_005367</name>
</gene>
<dbReference type="RefSeq" id="WP_183787569.1">
    <property type="nucleotide sequence ID" value="NZ_JACIBS010000021.1"/>
</dbReference>
<dbReference type="EMBL" id="JACIBS010000021">
    <property type="protein sequence ID" value="MBB3666404.1"/>
    <property type="molecule type" value="Genomic_DNA"/>
</dbReference>
<keyword evidence="2" id="KW-1185">Reference proteome</keyword>
<evidence type="ECO:0000313" key="1">
    <source>
        <dbReference type="EMBL" id="MBB3666404.1"/>
    </source>
</evidence>
<dbReference type="AlphaFoldDB" id="A0A839XYG9"/>
<proteinExistence type="predicted"/>
<dbReference type="Proteomes" id="UP000564573">
    <property type="component" value="Unassembled WGS sequence"/>
</dbReference>
<name>A0A839XYG9_9PSEU</name>
<comment type="caution">
    <text evidence="1">The sequence shown here is derived from an EMBL/GenBank/DDBJ whole genome shotgun (WGS) entry which is preliminary data.</text>
</comment>
<reference evidence="1 2" key="1">
    <citation type="submission" date="2020-08" db="EMBL/GenBank/DDBJ databases">
        <title>Sequencing the genomes of 1000 actinobacteria strains.</title>
        <authorList>
            <person name="Klenk H.-P."/>
        </authorList>
    </citation>
    <scope>NUCLEOTIDE SEQUENCE [LARGE SCALE GENOMIC DNA]</scope>
    <source>
        <strain evidence="1 2">DSM 45267</strain>
    </source>
</reference>
<organism evidence="1 2">
    <name type="scientific">Prauserella sediminis</name>
    <dbReference type="NCBI Taxonomy" id="577680"/>
    <lineage>
        <taxon>Bacteria</taxon>
        <taxon>Bacillati</taxon>
        <taxon>Actinomycetota</taxon>
        <taxon>Actinomycetes</taxon>
        <taxon>Pseudonocardiales</taxon>
        <taxon>Pseudonocardiaceae</taxon>
        <taxon>Prauserella</taxon>
        <taxon>Prauserella salsuginis group</taxon>
    </lineage>
</organism>
<evidence type="ECO:0000313" key="2">
    <source>
        <dbReference type="Proteomes" id="UP000564573"/>
    </source>
</evidence>
<accession>A0A839XYG9</accession>